<dbReference type="RefSeq" id="XP_014550015.1">
    <property type="nucleotide sequence ID" value="XM_014694529.1"/>
</dbReference>
<dbReference type="OrthoDB" id="3695496at2759"/>
<dbReference type="GeneID" id="26250972"/>
<keyword evidence="3" id="KW-1185">Reference proteome</keyword>
<evidence type="ECO:0000313" key="2">
    <source>
        <dbReference type="EMBL" id="EUN20441.1"/>
    </source>
</evidence>
<feature type="region of interest" description="Disordered" evidence="1">
    <location>
        <begin position="1"/>
        <end position="53"/>
    </location>
</feature>
<accession>W7DWS2</accession>
<feature type="compositionally biased region" description="Polar residues" evidence="1">
    <location>
        <begin position="1"/>
        <end position="14"/>
    </location>
</feature>
<dbReference type="HOGENOM" id="CLU_3068312_0_0_1"/>
<sequence>MPLSDTTADTNPSSLACAVTGTGAEPALSERAARTEIPSRSYPKGRSARYTIE</sequence>
<name>W7DWS2_BIPV3</name>
<proteinExistence type="predicted"/>
<dbReference type="EMBL" id="KI969046">
    <property type="protein sequence ID" value="EUN20441.1"/>
    <property type="molecule type" value="Genomic_DNA"/>
</dbReference>
<reference evidence="2 3" key="1">
    <citation type="journal article" date="2013" name="PLoS Genet.">
        <title>Comparative genome structure, secondary metabolite, and effector coding capacity across Cochliobolus pathogens.</title>
        <authorList>
            <person name="Condon B.J."/>
            <person name="Leng Y."/>
            <person name="Wu D."/>
            <person name="Bushley K.E."/>
            <person name="Ohm R.A."/>
            <person name="Otillar R."/>
            <person name="Martin J."/>
            <person name="Schackwitz W."/>
            <person name="Grimwood J."/>
            <person name="MohdZainudin N."/>
            <person name="Xue C."/>
            <person name="Wang R."/>
            <person name="Manning V.A."/>
            <person name="Dhillon B."/>
            <person name="Tu Z.J."/>
            <person name="Steffenson B.J."/>
            <person name="Salamov A."/>
            <person name="Sun H."/>
            <person name="Lowry S."/>
            <person name="LaButti K."/>
            <person name="Han J."/>
            <person name="Copeland A."/>
            <person name="Lindquist E."/>
            <person name="Barry K."/>
            <person name="Schmutz J."/>
            <person name="Baker S.E."/>
            <person name="Ciuffetti L.M."/>
            <person name="Grigoriev I.V."/>
            <person name="Zhong S."/>
            <person name="Turgeon B.G."/>
        </authorList>
    </citation>
    <scope>NUCLEOTIDE SEQUENCE [LARGE SCALE GENOMIC DNA]</scope>
    <source>
        <strain evidence="2 3">FI3</strain>
    </source>
</reference>
<gene>
    <name evidence="2" type="ORF">COCVIDRAFT_116848</name>
</gene>
<evidence type="ECO:0000313" key="3">
    <source>
        <dbReference type="Proteomes" id="UP000054337"/>
    </source>
</evidence>
<organism evidence="2 3">
    <name type="scientific">Bipolaris victoriae (strain FI3)</name>
    <name type="common">Victoria blight of oats agent</name>
    <name type="synonym">Cochliobolus victoriae</name>
    <dbReference type="NCBI Taxonomy" id="930091"/>
    <lineage>
        <taxon>Eukaryota</taxon>
        <taxon>Fungi</taxon>
        <taxon>Dikarya</taxon>
        <taxon>Ascomycota</taxon>
        <taxon>Pezizomycotina</taxon>
        <taxon>Dothideomycetes</taxon>
        <taxon>Pleosporomycetidae</taxon>
        <taxon>Pleosporales</taxon>
        <taxon>Pleosporineae</taxon>
        <taxon>Pleosporaceae</taxon>
        <taxon>Bipolaris</taxon>
    </lineage>
</organism>
<evidence type="ECO:0000256" key="1">
    <source>
        <dbReference type="SAM" id="MobiDB-lite"/>
    </source>
</evidence>
<protein>
    <submittedName>
        <fullName evidence="2">Uncharacterized protein</fullName>
    </submittedName>
</protein>
<dbReference type="Proteomes" id="UP000054337">
    <property type="component" value="Unassembled WGS sequence"/>
</dbReference>
<dbReference type="AlphaFoldDB" id="W7DWS2"/>